<feature type="signal peptide" evidence="1">
    <location>
        <begin position="1"/>
        <end position="20"/>
    </location>
</feature>
<evidence type="ECO:0000256" key="1">
    <source>
        <dbReference type="SAM" id="SignalP"/>
    </source>
</evidence>
<protein>
    <recommendedName>
        <fullName evidence="4">DinB-like domain-containing protein</fullName>
    </recommendedName>
</protein>
<evidence type="ECO:0008006" key="4">
    <source>
        <dbReference type="Google" id="ProtNLM"/>
    </source>
</evidence>
<reference evidence="2 3" key="1">
    <citation type="submission" date="2019-08" db="EMBL/GenBank/DDBJ databases">
        <title>Draft genome sequence of Lysobacter sp. UKS-15.</title>
        <authorList>
            <person name="Im W.-T."/>
        </authorList>
    </citation>
    <scope>NUCLEOTIDE SEQUENCE [LARGE SCALE GENOMIC DNA]</scope>
    <source>
        <strain evidence="2 3">UKS-15</strain>
    </source>
</reference>
<sequence length="213" mass="21721">MKSSLVLAITLALAAPAAFAQHMPAPAAAAAAANVTAPHLHAALRALWHGHVVHAREYAFAVHAGNAKASKKADAAVVANAKQIAAAVGGFYGDGARRQMQQLLAGHWGAVKHITDASRAGDAAGRTRAIADLTENAKAIAAFLSGANPYLPNDAVFGLLAAHGGHHVAQIDQVMKNDGAGEAVTWSAMQKHMDTIADALAGAIAKQFPAKAT</sequence>
<keyword evidence="3" id="KW-1185">Reference proteome</keyword>
<name>A0A5D8ZAA5_9GAMM</name>
<accession>A0A5D8ZAA5</accession>
<dbReference type="RefSeq" id="WP_149351515.1">
    <property type="nucleotide sequence ID" value="NZ_VTRV01000006.1"/>
</dbReference>
<dbReference type="AlphaFoldDB" id="A0A5D8ZAA5"/>
<dbReference type="EMBL" id="VTRV01000006">
    <property type="protein sequence ID" value="TZF91587.1"/>
    <property type="molecule type" value="Genomic_DNA"/>
</dbReference>
<keyword evidence="1" id="KW-0732">Signal</keyword>
<organism evidence="2 3">
    <name type="scientific">Cognatilysobacter lacus</name>
    <dbReference type="NCBI Taxonomy" id="1643323"/>
    <lineage>
        <taxon>Bacteria</taxon>
        <taxon>Pseudomonadati</taxon>
        <taxon>Pseudomonadota</taxon>
        <taxon>Gammaproteobacteria</taxon>
        <taxon>Lysobacterales</taxon>
        <taxon>Lysobacteraceae</taxon>
        <taxon>Cognatilysobacter</taxon>
    </lineage>
</organism>
<gene>
    <name evidence="2" type="ORF">FW784_01125</name>
</gene>
<feature type="chain" id="PRO_5023126994" description="DinB-like domain-containing protein" evidence="1">
    <location>
        <begin position="21"/>
        <end position="213"/>
    </location>
</feature>
<proteinExistence type="predicted"/>
<evidence type="ECO:0000313" key="3">
    <source>
        <dbReference type="Proteomes" id="UP000323164"/>
    </source>
</evidence>
<comment type="caution">
    <text evidence="2">The sequence shown here is derived from an EMBL/GenBank/DDBJ whole genome shotgun (WGS) entry which is preliminary data.</text>
</comment>
<dbReference type="OrthoDB" id="9792366at2"/>
<evidence type="ECO:0000313" key="2">
    <source>
        <dbReference type="EMBL" id="TZF91587.1"/>
    </source>
</evidence>
<dbReference type="Proteomes" id="UP000323164">
    <property type="component" value="Unassembled WGS sequence"/>
</dbReference>